<dbReference type="EMBL" id="MVJN01000007">
    <property type="protein sequence ID" value="RAP35933.1"/>
    <property type="molecule type" value="Genomic_DNA"/>
</dbReference>
<comment type="cofactor">
    <cofactor evidence="1 13">
        <name>pyridoxal 5'-phosphate</name>
        <dbReference type="ChEBI" id="CHEBI:597326"/>
    </cofactor>
</comment>
<comment type="function">
    <text evidence="2">Acts on leucine, isoleucine and valine.</text>
</comment>
<evidence type="ECO:0000256" key="10">
    <source>
        <dbReference type="ARBA" id="ARBA00048798"/>
    </source>
</evidence>
<evidence type="ECO:0000256" key="9">
    <source>
        <dbReference type="ARBA" id="ARBA00048212"/>
    </source>
</evidence>
<gene>
    <name evidence="14" type="ORF">B1207_10155</name>
</gene>
<dbReference type="InterPro" id="IPR001544">
    <property type="entry name" value="Aminotrans_IV"/>
</dbReference>
<evidence type="ECO:0000256" key="11">
    <source>
        <dbReference type="ARBA" id="ARBA00049229"/>
    </source>
</evidence>
<dbReference type="InterPro" id="IPR050571">
    <property type="entry name" value="Class-IV_PLP-Dep_Aminotrnsfr"/>
</dbReference>
<dbReference type="AlphaFoldDB" id="A0A364LHZ6"/>
<dbReference type="InterPro" id="IPR018300">
    <property type="entry name" value="Aminotrans_IV_CS"/>
</dbReference>
<dbReference type="PROSITE" id="PS00770">
    <property type="entry name" value="AA_TRANSFER_CLASS_4"/>
    <property type="match status" value="1"/>
</dbReference>
<accession>A0A364LHZ6</accession>
<evidence type="ECO:0000256" key="13">
    <source>
        <dbReference type="RuleBase" id="RU004516"/>
    </source>
</evidence>
<evidence type="ECO:0000313" key="14">
    <source>
        <dbReference type="EMBL" id="RAP35933.1"/>
    </source>
</evidence>
<dbReference type="GO" id="GO:0004084">
    <property type="term" value="F:branched-chain-amino-acid transaminase activity"/>
    <property type="evidence" value="ECO:0007669"/>
    <property type="project" value="UniProtKB-EC"/>
</dbReference>
<dbReference type="SUPFAM" id="SSF56752">
    <property type="entry name" value="D-aminoacid aminotransferase-like PLP-dependent enzymes"/>
    <property type="match status" value="1"/>
</dbReference>
<dbReference type="GO" id="GO:0046394">
    <property type="term" value="P:carboxylic acid biosynthetic process"/>
    <property type="evidence" value="ECO:0007669"/>
    <property type="project" value="UniProtKB-ARBA"/>
</dbReference>
<comment type="caution">
    <text evidence="14">The sequence shown here is derived from an EMBL/GenBank/DDBJ whole genome shotgun (WGS) entry which is preliminary data.</text>
</comment>
<evidence type="ECO:0000256" key="2">
    <source>
        <dbReference type="ARBA" id="ARBA00003109"/>
    </source>
</evidence>
<comment type="catalytic activity">
    <reaction evidence="10">
        <text>L-isoleucine + 2-oxoglutarate = (S)-3-methyl-2-oxopentanoate + L-glutamate</text>
        <dbReference type="Rhea" id="RHEA:24801"/>
        <dbReference type="ChEBI" id="CHEBI:16810"/>
        <dbReference type="ChEBI" id="CHEBI:29985"/>
        <dbReference type="ChEBI" id="CHEBI:35146"/>
        <dbReference type="ChEBI" id="CHEBI:58045"/>
        <dbReference type="EC" id="2.6.1.42"/>
    </reaction>
</comment>
<organism evidence="14 15">
    <name type="scientific">Legionella quinlivanii</name>
    <dbReference type="NCBI Taxonomy" id="45073"/>
    <lineage>
        <taxon>Bacteria</taxon>
        <taxon>Pseudomonadati</taxon>
        <taxon>Pseudomonadota</taxon>
        <taxon>Gammaproteobacteria</taxon>
        <taxon>Legionellales</taxon>
        <taxon>Legionellaceae</taxon>
        <taxon>Legionella</taxon>
    </lineage>
</organism>
<evidence type="ECO:0000256" key="4">
    <source>
        <dbReference type="ARBA" id="ARBA00004931"/>
    </source>
</evidence>
<evidence type="ECO:0000256" key="6">
    <source>
        <dbReference type="ARBA" id="ARBA00009320"/>
    </source>
</evidence>
<dbReference type="InterPro" id="IPR043132">
    <property type="entry name" value="BCAT-like_C"/>
</dbReference>
<dbReference type="InterPro" id="IPR043131">
    <property type="entry name" value="BCAT-like_N"/>
</dbReference>
<proteinExistence type="inferred from homology"/>
<evidence type="ECO:0000256" key="12">
    <source>
        <dbReference type="RuleBase" id="RU004106"/>
    </source>
</evidence>
<comment type="pathway">
    <text evidence="3">Amino-acid biosynthesis; L-isoleucine biosynthesis; L-isoleucine from 2-oxobutanoate: step 4/4.</text>
</comment>
<comment type="similarity">
    <text evidence="6 12">Belongs to the class-IV pyridoxal-phosphate-dependent aminotransferase family.</text>
</comment>
<keyword evidence="8 13" id="KW-0663">Pyridoxal phosphate</keyword>
<dbReference type="InterPro" id="IPR036038">
    <property type="entry name" value="Aminotransferase-like"/>
</dbReference>
<reference evidence="14 15" key="1">
    <citation type="submission" date="2017-02" db="EMBL/GenBank/DDBJ databases">
        <title>Legionella quilivanii strain from human: case report and whole genome sequencing analysis.</title>
        <authorList>
            <person name="Lalancette C."/>
            <person name="Leduc J.-M."/>
            <person name="Levesque S."/>
            <person name="Fournier E."/>
            <person name="Saoud J."/>
            <person name="Faucher S.P."/>
            <person name="Bernard K."/>
            <person name="Martineau C."/>
            <person name="Longtin J."/>
        </authorList>
    </citation>
    <scope>NUCLEOTIDE SEQUENCE [LARGE SCALE GENOMIC DNA]</scope>
    <source>
        <strain evidence="14 15">ID143958</strain>
    </source>
</reference>
<protein>
    <recommendedName>
        <fullName evidence="7">branched-chain-amino-acid transaminase</fullName>
        <ecNumber evidence="7">2.6.1.42</ecNumber>
    </recommendedName>
</protein>
<evidence type="ECO:0000256" key="8">
    <source>
        <dbReference type="ARBA" id="ARBA00022898"/>
    </source>
</evidence>
<comment type="catalytic activity">
    <reaction evidence="9">
        <text>L-valine + 2-oxoglutarate = 3-methyl-2-oxobutanoate + L-glutamate</text>
        <dbReference type="Rhea" id="RHEA:24813"/>
        <dbReference type="ChEBI" id="CHEBI:11851"/>
        <dbReference type="ChEBI" id="CHEBI:16810"/>
        <dbReference type="ChEBI" id="CHEBI:29985"/>
        <dbReference type="ChEBI" id="CHEBI:57762"/>
        <dbReference type="EC" id="2.6.1.42"/>
    </reaction>
</comment>
<evidence type="ECO:0000313" key="15">
    <source>
        <dbReference type="Proteomes" id="UP000249458"/>
    </source>
</evidence>
<evidence type="ECO:0000256" key="7">
    <source>
        <dbReference type="ARBA" id="ARBA00013053"/>
    </source>
</evidence>
<comment type="catalytic activity">
    <reaction evidence="11">
        <text>L-leucine + 2-oxoglutarate = 4-methyl-2-oxopentanoate + L-glutamate</text>
        <dbReference type="Rhea" id="RHEA:18321"/>
        <dbReference type="ChEBI" id="CHEBI:16810"/>
        <dbReference type="ChEBI" id="CHEBI:17865"/>
        <dbReference type="ChEBI" id="CHEBI:29985"/>
        <dbReference type="ChEBI" id="CHEBI:57427"/>
        <dbReference type="EC" id="2.6.1.42"/>
    </reaction>
</comment>
<dbReference type="EC" id="2.6.1.42" evidence="7"/>
<dbReference type="Gene3D" id="3.30.470.10">
    <property type="match status" value="1"/>
</dbReference>
<sequence length="276" mass="31156">MIRIHFHPPGASLCLSSADRLFLGEAVFETLKVRRGKALYSSLHWKRLSNTAALLGIPFTLALEEWQRVIGQYLAEQNFTEGGLKIILTPGTAARGLTQGGNSPHLVLECFDYQPLESPLGLISCPWQRDRMNPVYQYKSVSYFEEILARRWAANRNADDVLFFNTENRATETSIANFFIIHQNRIETPPHAEGLISGILRERILSICQNNQIDCRESPLTRAMIQDAEALFTSNVLQGIKAVSRIDHLDKNSAHPLFIRLSALLAKEMDEFAFSL</sequence>
<dbReference type="Proteomes" id="UP000249458">
    <property type="component" value="Unassembled WGS sequence"/>
</dbReference>
<comment type="pathway">
    <text evidence="4">Amino-acid biosynthesis; L-valine biosynthesis; L-valine from pyruvate: step 4/4.</text>
</comment>
<name>A0A364LHZ6_9GAMM</name>
<evidence type="ECO:0000256" key="3">
    <source>
        <dbReference type="ARBA" id="ARBA00004824"/>
    </source>
</evidence>
<dbReference type="Gene3D" id="3.20.10.10">
    <property type="entry name" value="D-amino Acid Aminotransferase, subunit A, domain 2"/>
    <property type="match status" value="1"/>
</dbReference>
<dbReference type="PANTHER" id="PTHR42743">
    <property type="entry name" value="AMINO-ACID AMINOTRANSFERASE"/>
    <property type="match status" value="1"/>
</dbReference>
<evidence type="ECO:0000256" key="5">
    <source>
        <dbReference type="ARBA" id="ARBA00005072"/>
    </source>
</evidence>
<dbReference type="Pfam" id="PF01063">
    <property type="entry name" value="Aminotran_4"/>
    <property type="match status" value="1"/>
</dbReference>
<comment type="pathway">
    <text evidence="5">Amino-acid biosynthesis; L-leucine biosynthesis; L-leucine from 3-methyl-2-oxobutanoate: step 4/4.</text>
</comment>
<dbReference type="PANTHER" id="PTHR42743:SF11">
    <property type="entry name" value="AMINODEOXYCHORISMATE LYASE"/>
    <property type="match status" value="1"/>
</dbReference>
<evidence type="ECO:0000256" key="1">
    <source>
        <dbReference type="ARBA" id="ARBA00001933"/>
    </source>
</evidence>